<organism evidence="1 2">
    <name type="scientific">Corynebacterium choanae</name>
    <dbReference type="NCBI Taxonomy" id="1862358"/>
    <lineage>
        <taxon>Bacteria</taxon>
        <taxon>Bacillati</taxon>
        <taxon>Actinomycetota</taxon>
        <taxon>Actinomycetes</taxon>
        <taxon>Mycobacteriales</taxon>
        <taxon>Corynebacteriaceae</taxon>
        <taxon>Corynebacterium</taxon>
    </lineage>
</organism>
<dbReference type="EMBL" id="CP033896">
    <property type="protein sequence ID" value="AZA14340.1"/>
    <property type="molecule type" value="Genomic_DNA"/>
</dbReference>
<name>A0A3G6JCE5_9CORY</name>
<sequence length="71" mass="7600" precursor="true">MLSAVKTVLKVVANMRLAALPYKGFCAVVAHSVNARCATPGPQSYSAKLAVDNVASSIDYFVRCPSVLYQH</sequence>
<accession>A0A3G6JCE5</accession>
<dbReference type="KEGG" id="ccho:CCHOA_09785"/>
<evidence type="ECO:0000313" key="1">
    <source>
        <dbReference type="EMBL" id="AZA14340.1"/>
    </source>
</evidence>
<keyword evidence="2" id="KW-1185">Reference proteome</keyword>
<dbReference type="Proteomes" id="UP000269019">
    <property type="component" value="Chromosome"/>
</dbReference>
<proteinExistence type="predicted"/>
<evidence type="ECO:0000313" key="2">
    <source>
        <dbReference type="Proteomes" id="UP000269019"/>
    </source>
</evidence>
<protein>
    <submittedName>
        <fullName evidence="1">Uncharacterized protein</fullName>
    </submittedName>
</protein>
<gene>
    <name evidence="1" type="ORF">CCHOA_09785</name>
</gene>
<reference evidence="1 2" key="1">
    <citation type="submission" date="2018-11" db="EMBL/GenBank/DDBJ databases">
        <authorList>
            <person name="Kleinhagauer T."/>
            <person name="Glaeser S.P."/>
            <person name="Spergser J."/>
            <person name="Ruckert C."/>
            <person name="Kaempfer P."/>
            <person name="Busse H.-J."/>
        </authorList>
    </citation>
    <scope>NUCLEOTIDE SEQUENCE [LARGE SCALE GENOMIC DNA]</scope>
    <source>
        <strain evidence="1 2">200CH</strain>
    </source>
</reference>
<dbReference type="AlphaFoldDB" id="A0A3G6JCE5"/>